<dbReference type="PANTHER" id="PTHR35186">
    <property type="entry name" value="ANK_REP_REGION DOMAIN-CONTAINING PROTEIN"/>
    <property type="match status" value="1"/>
</dbReference>
<comment type="caution">
    <text evidence="2">The sequence shown here is derived from an EMBL/GenBank/DDBJ whole genome shotgun (WGS) entry which is preliminary data.</text>
</comment>
<evidence type="ECO:0000313" key="2">
    <source>
        <dbReference type="EMBL" id="KAK0732320.1"/>
    </source>
</evidence>
<organism evidence="2 3">
    <name type="scientific">Lasiosphaeris hirsuta</name>
    <dbReference type="NCBI Taxonomy" id="260670"/>
    <lineage>
        <taxon>Eukaryota</taxon>
        <taxon>Fungi</taxon>
        <taxon>Dikarya</taxon>
        <taxon>Ascomycota</taxon>
        <taxon>Pezizomycotina</taxon>
        <taxon>Sordariomycetes</taxon>
        <taxon>Sordariomycetidae</taxon>
        <taxon>Sordariales</taxon>
        <taxon>Lasiosphaeriaceae</taxon>
        <taxon>Lasiosphaeris</taxon>
    </lineage>
</organism>
<dbReference type="Proteomes" id="UP001172102">
    <property type="component" value="Unassembled WGS sequence"/>
</dbReference>
<feature type="chain" id="PRO_5041254885" evidence="1">
    <location>
        <begin position="21"/>
        <end position="460"/>
    </location>
</feature>
<evidence type="ECO:0000256" key="1">
    <source>
        <dbReference type="SAM" id="SignalP"/>
    </source>
</evidence>
<accession>A0AA40EA10</accession>
<dbReference type="EMBL" id="JAUKUA010000001">
    <property type="protein sequence ID" value="KAK0732320.1"/>
    <property type="molecule type" value="Genomic_DNA"/>
</dbReference>
<gene>
    <name evidence="2" type="ORF">B0H67DRAFT_640605</name>
</gene>
<dbReference type="AlphaFoldDB" id="A0AA40EA10"/>
<proteinExistence type="predicted"/>
<protein>
    <submittedName>
        <fullName evidence="2">Uncharacterized protein</fullName>
    </submittedName>
</protein>
<evidence type="ECO:0000313" key="3">
    <source>
        <dbReference type="Proteomes" id="UP001172102"/>
    </source>
</evidence>
<dbReference type="PANTHER" id="PTHR35186:SF4">
    <property type="entry name" value="PRION-INHIBITION AND PROPAGATION HELO DOMAIN-CONTAINING PROTEIN"/>
    <property type="match status" value="1"/>
</dbReference>
<keyword evidence="3" id="KW-1185">Reference proteome</keyword>
<feature type="signal peptide" evidence="1">
    <location>
        <begin position="1"/>
        <end position="20"/>
    </location>
</feature>
<reference evidence="2" key="1">
    <citation type="submission" date="2023-06" db="EMBL/GenBank/DDBJ databases">
        <title>Genome-scale phylogeny and comparative genomics of the fungal order Sordariales.</title>
        <authorList>
            <consortium name="Lawrence Berkeley National Laboratory"/>
            <person name="Hensen N."/>
            <person name="Bonometti L."/>
            <person name="Westerberg I."/>
            <person name="Brannstrom I.O."/>
            <person name="Guillou S."/>
            <person name="Cros-Aarteil S."/>
            <person name="Calhoun S."/>
            <person name="Haridas S."/>
            <person name="Kuo A."/>
            <person name="Mondo S."/>
            <person name="Pangilinan J."/>
            <person name="Riley R."/>
            <person name="Labutti K."/>
            <person name="Andreopoulos B."/>
            <person name="Lipzen A."/>
            <person name="Chen C."/>
            <person name="Yanf M."/>
            <person name="Daum C."/>
            <person name="Ng V."/>
            <person name="Clum A."/>
            <person name="Steindorff A."/>
            <person name="Ohm R."/>
            <person name="Martin F."/>
            <person name="Silar P."/>
            <person name="Natvig D."/>
            <person name="Lalanne C."/>
            <person name="Gautier V."/>
            <person name="Ament-Velasquez S.L."/>
            <person name="Kruys A."/>
            <person name="Hutchinson M.I."/>
            <person name="Powell A.J."/>
            <person name="Barry K."/>
            <person name="Miller A.N."/>
            <person name="Grigoriev I.V."/>
            <person name="Debuchy R."/>
            <person name="Gladieux P."/>
            <person name="Thoren M.H."/>
            <person name="Johannesson H."/>
        </authorList>
    </citation>
    <scope>NUCLEOTIDE SEQUENCE</scope>
    <source>
        <strain evidence="2">SMH4607-1</strain>
    </source>
</reference>
<name>A0AA40EA10_9PEZI</name>
<sequence>MSGFEVAGIMLGAIPLVISALEHYKSGKSTASAIFQWRGQLDTLIFRLKLLDTFFYLESLELLRAAKVPEVIDGYDLTKDECAAILLSAKTGKEMQEFLGPLHGIALEIIGRYETCLKKIVVKIHHIRRLDGAAKDDLRALLDTNPPAAGCFAFKKRLKFSLERDSLKTLLEDLREDRLSLKEITNTLKSQKGFTARSSSHNVAKMVRQLAQVQSKAVSLFPALCGGCTCRCQAKHRVMTRLERRLEGRLKASLAKDIAFRLVLPLNGPDAILQQAWKTLPEEPALQLTTVRFILPETHLQAQQEVKDLSKAEMTTAVDDISVATTLQELLARDPEQVNDWLTPKRRILLLAVDIASSILQIQRSHWLRSPWSSQTIKIAVTQMSQPILSAFIEQDLDGLKGKVSIAANNLEPQTAILELSILLLEVWHRKSVEAWASKANIDLSTLGTDSRRLAAERWL</sequence>
<keyword evidence="1" id="KW-0732">Signal</keyword>